<dbReference type="PANTHER" id="PTHR12689">
    <property type="entry name" value="A1 CISTRON SPLICING FACTOR AAR2-RELATED"/>
    <property type="match status" value="1"/>
</dbReference>
<keyword evidence="6" id="KW-1185">Reference proteome</keyword>
<dbReference type="InterPro" id="IPR033647">
    <property type="entry name" value="Aar2_N"/>
</dbReference>
<dbReference type="AlphaFoldDB" id="A0AAV0BKD6"/>
<dbReference type="Pfam" id="PF20981">
    <property type="entry name" value="AAR2_1st"/>
    <property type="match status" value="1"/>
</dbReference>
<dbReference type="InterPro" id="IPR038514">
    <property type="entry name" value="AAR2_C_sf"/>
</dbReference>
<dbReference type="Gene3D" id="2.60.34.20">
    <property type="match status" value="1"/>
</dbReference>
<sequence>MELGDLPAETVEKLFELGCFLIVNNLPIGSQFSIDGSSSITGPLFQGIKLIPPGFHVISIVPAKSGTTRMDDDEDELPSSSSQIGHLIKTGFLRFFKEKEVVVRNYDPETESLRSIDDDHQDTMISIDYMKTLDPKLAPYPLSSYIRWKSLTNLIKPVLVQKVFVSDKFGDFTLDSTMGNQSNVFSPAPPPGSVSGSKLLRNRMIWGKPRPETEESKTGVKTDADLKQHFTNWPFVDLKRSWPKDCVGPELTRWSRDKSWLLNQIIINQLDNDTNQILGLIQLSFLTFVQVHSIQSFESYQLYINLITKSEPGQLIKFSSKYINLLSNLVGVLRDQYDFLDQDFFQRMEDFQIENWFFDCLNLFRRILNQISREDEGGDMRKCLKDHRVGSDWQALQEVCRKFDWNVRPLKIEERDQSDSEEEVELTSSDIDDEDDNKPVVVEL</sequence>
<comment type="caution">
    <text evidence="5">The sequence shown here is derived from an EMBL/GenBank/DDBJ whole genome shotgun (WGS) entry which is preliminary data.</text>
</comment>
<proteinExistence type="inferred from homology"/>
<organism evidence="5 6">
    <name type="scientific">Phakopsora pachyrhizi</name>
    <name type="common">Asian soybean rust disease fungus</name>
    <dbReference type="NCBI Taxonomy" id="170000"/>
    <lineage>
        <taxon>Eukaryota</taxon>
        <taxon>Fungi</taxon>
        <taxon>Dikarya</taxon>
        <taxon>Basidiomycota</taxon>
        <taxon>Pucciniomycotina</taxon>
        <taxon>Pucciniomycetes</taxon>
        <taxon>Pucciniales</taxon>
        <taxon>Phakopsoraceae</taxon>
        <taxon>Phakopsora</taxon>
    </lineage>
</organism>
<accession>A0AAV0BKD6</accession>
<feature type="domain" description="AAR2 C-terminal" evidence="3">
    <location>
        <begin position="236"/>
        <end position="407"/>
    </location>
</feature>
<evidence type="ECO:0000256" key="2">
    <source>
        <dbReference type="SAM" id="MobiDB-lite"/>
    </source>
</evidence>
<dbReference type="InterPro" id="IPR033648">
    <property type="entry name" value="AAR2_C"/>
</dbReference>
<comment type="similarity">
    <text evidence="1">Belongs to the AAR2 family.</text>
</comment>
<dbReference type="Proteomes" id="UP001153365">
    <property type="component" value="Unassembled WGS sequence"/>
</dbReference>
<evidence type="ECO:0000313" key="6">
    <source>
        <dbReference type="Proteomes" id="UP001153365"/>
    </source>
</evidence>
<name>A0AAV0BKD6_PHAPC</name>
<evidence type="ECO:0000259" key="3">
    <source>
        <dbReference type="Pfam" id="PF05282"/>
    </source>
</evidence>
<dbReference type="EMBL" id="CALTRL010005790">
    <property type="protein sequence ID" value="CAH7686427.1"/>
    <property type="molecule type" value="Genomic_DNA"/>
</dbReference>
<reference evidence="5" key="1">
    <citation type="submission" date="2022-06" db="EMBL/GenBank/DDBJ databases">
        <authorList>
            <consortium name="SYNGENTA / RWTH Aachen University"/>
        </authorList>
    </citation>
    <scope>NUCLEOTIDE SEQUENCE</scope>
</reference>
<evidence type="ECO:0000256" key="1">
    <source>
        <dbReference type="ARBA" id="ARBA00006281"/>
    </source>
</evidence>
<feature type="domain" description="AAR2 N-terminal" evidence="4">
    <location>
        <begin position="18"/>
        <end position="163"/>
    </location>
</feature>
<dbReference type="PANTHER" id="PTHR12689:SF4">
    <property type="entry name" value="PROTEIN AAR2 HOMOLOG"/>
    <property type="match status" value="1"/>
</dbReference>
<protein>
    <submittedName>
        <fullName evidence="5">A1 cistron-splicing factor</fullName>
    </submittedName>
</protein>
<dbReference type="Pfam" id="PF05282">
    <property type="entry name" value="AAR2"/>
    <property type="match status" value="1"/>
</dbReference>
<dbReference type="Gene3D" id="1.25.40.550">
    <property type="entry name" value="Aar2, C-terminal domain-like"/>
    <property type="match status" value="1"/>
</dbReference>
<evidence type="ECO:0000313" key="5">
    <source>
        <dbReference type="EMBL" id="CAH7686427.1"/>
    </source>
</evidence>
<feature type="region of interest" description="Disordered" evidence="2">
    <location>
        <begin position="414"/>
        <end position="444"/>
    </location>
</feature>
<dbReference type="GO" id="GO:0000244">
    <property type="term" value="P:spliceosomal tri-snRNP complex assembly"/>
    <property type="evidence" value="ECO:0007669"/>
    <property type="project" value="TreeGrafter"/>
</dbReference>
<dbReference type="InterPro" id="IPR007946">
    <property type="entry name" value="AAR2"/>
</dbReference>
<dbReference type="CDD" id="cd13777">
    <property type="entry name" value="Aar2_N"/>
    <property type="match status" value="1"/>
</dbReference>
<feature type="compositionally biased region" description="Acidic residues" evidence="2">
    <location>
        <begin position="419"/>
        <end position="436"/>
    </location>
</feature>
<dbReference type="InterPro" id="IPR038516">
    <property type="entry name" value="AAR2_N_sf"/>
</dbReference>
<dbReference type="CDD" id="cd13778">
    <property type="entry name" value="Aar2_C"/>
    <property type="match status" value="1"/>
</dbReference>
<evidence type="ECO:0000259" key="4">
    <source>
        <dbReference type="Pfam" id="PF20981"/>
    </source>
</evidence>
<gene>
    <name evidence="5" type="ORF">PPACK8108_LOCUS21073</name>
</gene>